<dbReference type="EMBL" id="JAINUG010000118">
    <property type="protein sequence ID" value="KAJ8395269.1"/>
    <property type="molecule type" value="Genomic_DNA"/>
</dbReference>
<name>A0AAD7S3H1_9TELE</name>
<sequence>MPHHNCSDMVFLCYAGKKQRSLVIPISSEAGGDPSPVRHHQSPWFTIPHYKPFYRKWPRSPAVSVLHAFWQASVQSAPLSRGNCLSDFERIISFLQDD</sequence>
<dbReference type="Proteomes" id="UP001221898">
    <property type="component" value="Unassembled WGS sequence"/>
</dbReference>
<evidence type="ECO:0000313" key="2">
    <source>
        <dbReference type="Proteomes" id="UP001221898"/>
    </source>
</evidence>
<evidence type="ECO:0000313" key="1">
    <source>
        <dbReference type="EMBL" id="KAJ8395269.1"/>
    </source>
</evidence>
<reference evidence="1" key="1">
    <citation type="journal article" date="2023" name="Science">
        <title>Genome structures resolve the early diversification of teleost fishes.</title>
        <authorList>
            <person name="Parey E."/>
            <person name="Louis A."/>
            <person name="Montfort J."/>
            <person name="Bouchez O."/>
            <person name="Roques C."/>
            <person name="Iampietro C."/>
            <person name="Lluch J."/>
            <person name="Castinel A."/>
            <person name="Donnadieu C."/>
            <person name="Desvignes T."/>
            <person name="Floi Bucao C."/>
            <person name="Jouanno E."/>
            <person name="Wen M."/>
            <person name="Mejri S."/>
            <person name="Dirks R."/>
            <person name="Jansen H."/>
            <person name="Henkel C."/>
            <person name="Chen W.J."/>
            <person name="Zahm M."/>
            <person name="Cabau C."/>
            <person name="Klopp C."/>
            <person name="Thompson A.W."/>
            <person name="Robinson-Rechavi M."/>
            <person name="Braasch I."/>
            <person name="Lecointre G."/>
            <person name="Bobe J."/>
            <person name="Postlethwait J.H."/>
            <person name="Berthelot C."/>
            <person name="Roest Crollius H."/>
            <person name="Guiguen Y."/>
        </authorList>
    </citation>
    <scope>NUCLEOTIDE SEQUENCE</scope>
    <source>
        <strain evidence="1">NC1722</strain>
    </source>
</reference>
<organism evidence="1 2">
    <name type="scientific">Aldrovandia affinis</name>
    <dbReference type="NCBI Taxonomy" id="143900"/>
    <lineage>
        <taxon>Eukaryota</taxon>
        <taxon>Metazoa</taxon>
        <taxon>Chordata</taxon>
        <taxon>Craniata</taxon>
        <taxon>Vertebrata</taxon>
        <taxon>Euteleostomi</taxon>
        <taxon>Actinopterygii</taxon>
        <taxon>Neopterygii</taxon>
        <taxon>Teleostei</taxon>
        <taxon>Notacanthiformes</taxon>
        <taxon>Halosauridae</taxon>
        <taxon>Aldrovandia</taxon>
    </lineage>
</organism>
<gene>
    <name evidence="1" type="ORF">AAFF_G00034710</name>
</gene>
<proteinExistence type="predicted"/>
<comment type="caution">
    <text evidence="1">The sequence shown here is derived from an EMBL/GenBank/DDBJ whole genome shotgun (WGS) entry which is preliminary data.</text>
</comment>
<protein>
    <submittedName>
        <fullName evidence="1">Uncharacterized protein</fullName>
    </submittedName>
</protein>
<accession>A0AAD7S3H1</accession>
<keyword evidence="2" id="KW-1185">Reference proteome</keyword>
<dbReference type="AlphaFoldDB" id="A0AAD7S3H1"/>